<keyword evidence="1" id="KW-0812">Transmembrane</keyword>
<feature type="transmembrane region" description="Helical" evidence="1">
    <location>
        <begin position="409"/>
        <end position="436"/>
    </location>
</feature>
<evidence type="ECO:0000313" key="2">
    <source>
        <dbReference type="EMBL" id="SFN50409.1"/>
    </source>
</evidence>
<evidence type="ECO:0000313" key="3">
    <source>
        <dbReference type="Proteomes" id="UP000198575"/>
    </source>
</evidence>
<dbReference type="EMBL" id="FOVF01000026">
    <property type="protein sequence ID" value="SFN50409.1"/>
    <property type="molecule type" value="Genomic_DNA"/>
</dbReference>
<gene>
    <name evidence="2" type="ORF">SAMN05216289_12642</name>
</gene>
<dbReference type="Proteomes" id="UP000198575">
    <property type="component" value="Unassembled WGS sequence"/>
</dbReference>
<feature type="transmembrane region" description="Helical" evidence="1">
    <location>
        <begin position="172"/>
        <end position="193"/>
    </location>
</feature>
<reference evidence="2 3" key="1">
    <citation type="submission" date="2016-10" db="EMBL/GenBank/DDBJ databases">
        <authorList>
            <person name="de Groot N.N."/>
        </authorList>
    </citation>
    <scope>NUCLEOTIDE SEQUENCE [LARGE SCALE GENOMIC DNA]</scope>
    <source>
        <strain evidence="2 3">CGMCC 1.7659</strain>
    </source>
</reference>
<sequence length="462" mass="49928">MTANRSNGWQWGPFTFRLPFLHTRLLWPEFLQGVFVSTATGLALVPVLQAYFGMSFEQGVTCSLLYSFFIVSSLHTFGEPYAPGWNTPALPLVLAFVIAGYPDPVQRFQAMTALSLLFAGLVSVLGMTGLGSWLMRWLPPTLRAGIILGAAFAAFKKVFIDDAEKFLLQQPISTTLACVVCLILVFSVPFQALKQRHRSLMLLASLGLLPGFIAAAVVGPLVGEVHYDVQWGWLIPPIGETVAKMSPFSIGWPSAKTYLEAIPLVLIAYVIQFGDIVTGTEVLREAKSSRPDDPVDINVRRSHLALGIRNALSALVAPFFTTQGMLWTGVHVVIVQRWKEGPRSMRDLNSGLISYYLMGLPFIYFLLPLLTGLKPLLGIALSLTLILTGFACAYVAMAIPKTNASRGTALLVGAALALFEPWIGLAIGVTACLLLVGFERDQAPAVETAIAASRATSGSSAP</sequence>
<keyword evidence="3" id="KW-1185">Reference proteome</keyword>
<dbReference type="RefSeq" id="WP_092409501.1">
    <property type="nucleotide sequence ID" value="NZ_FOVF01000026.1"/>
</dbReference>
<proteinExistence type="predicted"/>
<feature type="transmembrane region" description="Helical" evidence="1">
    <location>
        <begin position="199"/>
        <end position="222"/>
    </location>
</feature>
<evidence type="ECO:0008006" key="4">
    <source>
        <dbReference type="Google" id="ProtNLM"/>
    </source>
</evidence>
<name>A0A1I4ZKC0_9GAMM</name>
<keyword evidence="1" id="KW-0472">Membrane</keyword>
<feature type="transmembrane region" description="Helical" evidence="1">
    <location>
        <begin position="84"/>
        <end position="101"/>
    </location>
</feature>
<feature type="transmembrane region" description="Helical" evidence="1">
    <location>
        <begin position="352"/>
        <end position="370"/>
    </location>
</feature>
<feature type="transmembrane region" description="Helical" evidence="1">
    <location>
        <begin position="376"/>
        <end position="397"/>
    </location>
</feature>
<dbReference type="OrthoDB" id="354989at2"/>
<organism evidence="2 3">
    <name type="scientific">Dokdonella immobilis</name>
    <dbReference type="NCBI Taxonomy" id="578942"/>
    <lineage>
        <taxon>Bacteria</taxon>
        <taxon>Pseudomonadati</taxon>
        <taxon>Pseudomonadota</taxon>
        <taxon>Gammaproteobacteria</taxon>
        <taxon>Lysobacterales</taxon>
        <taxon>Rhodanobacteraceae</taxon>
        <taxon>Dokdonella</taxon>
    </lineage>
</organism>
<evidence type="ECO:0000256" key="1">
    <source>
        <dbReference type="SAM" id="Phobius"/>
    </source>
</evidence>
<accession>A0A1I4ZKC0</accession>
<feature type="transmembrane region" description="Helical" evidence="1">
    <location>
        <begin position="59"/>
        <end position="78"/>
    </location>
</feature>
<protein>
    <recommendedName>
        <fullName evidence="4">Permease family protein</fullName>
    </recommendedName>
</protein>
<dbReference type="AlphaFoldDB" id="A0A1I4ZKC0"/>
<feature type="transmembrane region" description="Helical" evidence="1">
    <location>
        <begin position="113"/>
        <end position="135"/>
    </location>
</feature>
<keyword evidence="1" id="KW-1133">Transmembrane helix</keyword>
<feature type="transmembrane region" description="Helical" evidence="1">
    <location>
        <begin position="30"/>
        <end position="52"/>
    </location>
</feature>
<dbReference type="STRING" id="578942.SAMN05216289_12642"/>